<dbReference type="Gene3D" id="3.30.429.10">
    <property type="entry name" value="Macrophage Migration Inhibitory Factor"/>
    <property type="match status" value="1"/>
</dbReference>
<dbReference type="Proteomes" id="UP000220639">
    <property type="component" value="Unassembled WGS sequence"/>
</dbReference>
<protein>
    <submittedName>
        <fullName evidence="1">Tautomerase</fullName>
    </submittedName>
</protein>
<dbReference type="InterPro" id="IPR037479">
    <property type="entry name" value="Tauto_MSAD"/>
</dbReference>
<name>A0A285B2F2_9ENTR</name>
<evidence type="ECO:0000313" key="1">
    <source>
        <dbReference type="EMBL" id="SNU35078.1"/>
    </source>
</evidence>
<dbReference type="Pfam" id="PF14552">
    <property type="entry name" value="Tautomerase_2"/>
    <property type="match status" value="1"/>
</dbReference>
<dbReference type="EMBL" id="FZTC01000017">
    <property type="protein sequence ID" value="SNU35078.1"/>
    <property type="molecule type" value="Genomic_DNA"/>
</dbReference>
<dbReference type="SUPFAM" id="SSF55331">
    <property type="entry name" value="Tautomerase/MIF"/>
    <property type="match status" value="1"/>
</dbReference>
<proteinExistence type="predicted"/>
<evidence type="ECO:0000313" key="2">
    <source>
        <dbReference type="Proteomes" id="UP000220639"/>
    </source>
</evidence>
<dbReference type="AlphaFoldDB" id="A0A285B2F2"/>
<reference evidence="2" key="1">
    <citation type="submission" date="2017-08" db="EMBL/GenBank/DDBJ databases">
        <authorList>
            <person name="Brisse S."/>
        </authorList>
    </citation>
    <scope>NUCLEOTIDE SEQUENCE [LARGE SCALE GENOMIC DNA]</scope>
    <source>
        <strain evidence="2">06D021</strain>
    </source>
</reference>
<sequence>MPARGVTPMPFTRISLHQSYNDTQIMQISDILQQSLETEFAVPPHDRFQVFERLPANQHVFDRRYKSAGRSDSFIQFHLLAGKPRSVEQKRNFCRTLCQRLQTKLHISPDDVMVMMQFNTADEWSFSYGLLLSEEV</sequence>
<organism evidence="1 2">
    <name type="scientific">Klebsiella grimontii</name>
    <dbReference type="NCBI Taxonomy" id="2058152"/>
    <lineage>
        <taxon>Bacteria</taxon>
        <taxon>Pseudomonadati</taxon>
        <taxon>Pseudomonadota</taxon>
        <taxon>Gammaproteobacteria</taxon>
        <taxon>Enterobacterales</taxon>
        <taxon>Enterobacteriaceae</taxon>
        <taxon>Klebsiella/Raoultella group</taxon>
        <taxon>Klebsiella</taxon>
    </lineage>
</organism>
<dbReference type="InterPro" id="IPR014347">
    <property type="entry name" value="Tautomerase/MIF_sf"/>
</dbReference>
<accession>A0A285B2F2</accession>
<dbReference type="PANTHER" id="PTHR38460">
    <property type="entry name" value="TAUTOMERASE YOLI-RELATED"/>
    <property type="match status" value="1"/>
</dbReference>
<gene>
    <name evidence="1" type="ORF">KOSB73_240245</name>
</gene>
<dbReference type="PANTHER" id="PTHR38460:SF1">
    <property type="entry name" value="TAUTOMERASE YOLI-RELATED"/>
    <property type="match status" value="1"/>
</dbReference>